<gene>
    <name evidence="1" type="ORF">SAMN02745202_00139</name>
</gene>
<sequence>MWRILCNFEAEILNQYIHMRSLGSLENRADAKGRAEENCTHANDFGDTLQDFMCEK</sequence>
<dbReference type="STRING" id="28136.SAMN02745202_00139"/>
<organism evidence="1 2">
    <name type="scientific">Segatella oulorum</name>
    <dbReference type="NCBI Taxonomy" id="28136"/>
    <lineage>
        <taxon>Bacteria</taxon>
        <taxon>Pseudomonadati</taxon>
        <taxon>Bacteroidota</taxon>
        <taxon>Bacteroidia</taxon>
        <taxon>Bacteroidales</taxon>
        <taxon>Prevotellaceae</taxon>
        <taxon>Segatella</taxon>
    </lineage>
</organism>
<name>A0A1T4KNX0_9BACT</name>
<evidence type="ECO:0000313" key="1">
    <source>
        <dbReference type="EMBL" id="SJZ44083.1"/>
    </source>
</evidence>
<reference evidence="1 2" key="1">
    <citation type="submission" date="2017-02" db="EMBL/GenBank/DDBJ databases">
        <authorList>
            <person name="Peterson S.W."/>
        </authorList>
    </citation>
    <scope>NUCLEOTIDE SEQUENCE [LARGE SCALE GENOMIC DNA]</scope>
    <source>
        <strain evidence="1 2">ATCC 43324</strain>
    </source>
</reference>
<dbReference type="EMBL" id="FUXK01000001">
    <property type="protein sequence ID" value="SJZ44083.1"/>
    <property type="molecule type" value="Genomic_DNA"/>
</dbReference>
<dbReference type="AlphaFoldDB" id="A0A1T4KNX0"/>
<proteinExistence type="predicted"/>
<accession>A0A1T4KNX0</accession>
<dbReference type="Proteomes" id="UP000190065">
    <property type="component" value="Unassembled WGS sequence"/>
</dbReference>
<protein>
    <submittedName>
        <fullName evidence="1">Uncharacterized protein</fullName>
    </submittedName>
</protein>
<evidence type="ECO:0000313" key="2">
    <source>
        <dbReference type="Proteomes" id="UP000190065"/>
    </source>
</evidence>